<dbReference type="Gene3D" id="1.25.40.10">
    <property type="entry name" value="Tetratricopeptide repeat domain"/>
    <property type="match status" value="1"/>
</dbReference>
<dbReference type="InterPro" id="IPR006597">
    <property type="entry name" value="Sel1-like"/>
</dbReference>
<evidence type="ECO:0000256" key="3">
    <source>
        <dbReference type="SAM" id="Coils"/>
    </source>
</evidence>
<dbReference type="SUPFAM" id="SSF46565">
    <property type="entry name" value="Chaperone J-domain"/>
    <property type="match status" value="1"/>
</dbReference>
<reference evidence="6 7" key="1">
    <citation type="journal article" date="2003" name="Genome Res.">
        <title>Comparative genome analysis of Vibrio vulnificus, a marine pathogen.</title>
        <authorList>
            <person name="Chen C.Y."/>
            <person name="Wu K.M."/>
            <person name="Chang Y.C."/>
            <person name="Chang C.H."/>
            <person name="Tsai H.C."/>
            <person name="Liao T.L."/>
            <person name="Liu Y.M."/>
            <person name="Chen H.J."/>
            <person name="Shen A.B."/>
            <person name="Li J.C."/>
            <person name="Su T.L."/>
            <person name="Shao C.P."/>
            <person name="Lee C.T."/>
            <person name="Hor L.I."/>
            <person name="Tsai S.F."/>
        </authorList>
    </citation>
    <scope>NUCLEOTIDE SEQUENCE [LARGE SCALE GENOMIC DNA]</scope>
    <source>
        <strain evidence="6 7">YJ016</strain>
    </source>
</reference>
<evidence type="ECO:0008006" key="8">
    <source>
        <dbReference type="Google" id="ProtNLM"/>
    </source>
</evidence>
<dbReference type="SUPFAM" id="SSF81901">
    <property type="entry name" value="HCP-like"/>
    <property type="match status" value="1"/>
</dbReference>
<evidence type="ECO:0000256" key="4">
    <source>
        <dbReference type="SAM" id="Phobius"/>
    </source>
</evidence>
<dbReference type="InterPro" id="IPR011990">
    <property type="entry name" value="TPR-like_helical_dom_sf"/>
</dbReference>
<dbReference type="InterPro" id="IPR036869">
    <property type="entry name" value="J_dom_sf"/>
</dbReference>
<evidence type="ECO:0000313" key="6">
    <source>
        <dbReference type="EMBL" id="BAC94724.1"/>
    </source>
</evidence>
<dbReference type="Pfam" id="PF08238">
    <property type="entry name" value="Sel1"/>
    <property type="match status" value="3"/>
</dbReference>
<evidence type="ECO:0000313" key="7">
    <source>
        <dbReference type="Proteomes" id="UP000002675"/>
    </source>
</evidence>
<dbReference type="RefSeq" id="WP_011150514.1">
    <property type="nucleotide sequence ID" value="NC_005139.1"/>
</dbReference>
<keyword evidence="5" id="KW-0732">Signal</keyword>
<keyword evidence="2" id="KW-0143">Chaperone</keyword>
<keyword evidence="4" id="KW-0812">Transmembrane</keyword>
<keyword evidence="1" id="KW-0677">Repeat</keyword>
<dbReference type="AlphaFoldDB" id="Q7MK50"/>
<dbReference type="eggNOG" id="COG0790">
    <property type="taxonomic scope" value="Bacteria"/>
</dbReference>
<dbReference type="InterPro" id="IPR051726">
    <property type="entry name" value="Chitin_Synth_Reg"/>
</dbReference>
<feature type="coiled-coil region" evidence="3">
    <location>
        <begin position="249"/>
        <end position="276"/>
    </location>
</feature>
<evidence type="ECO:0000256" key="1">
    <source>
        <dbReference type="ARBA" id="ARBA00022737"/>
    </source>
</evidence>
<dbReference type="InterPro" id="IPR001623">
    <property type="entry name" value="DnaJ_domain"/>
</dbReference>
<keyword evidence="3" id="KW-0175">Coiled coil</keyword>
<sequence>MRKPILLVTSLMFLMLSFRSHAESTQELTAKANQQDPKAQYQLAVQLEQHQDDTASVDAFYWYQQSAELGYEPAQFKLAQALESGIGTQVNIKSAANWYLHSALQGNQVALLRLGNLYEQHGNEFNNLDLAQQWFGIAAQTNQQADQEYNRILELKFNQLRAKQVSAISQLDSALAEPVDEHSLTSNQTNFSQKNSASVVSDWIPIALLLSVILVAVSLARTIRRRRLTQQIDRDLTLEKELKSQQFSNKQLKRQLEKVFNEYKKLQNQQKNHKVALACAMFGYLPSNIPDEKSIKIRFRQLSKLYHPDARGSEEEMKRLNGALKVLLQNVTNK</sequence>
<dbReference type="KEGG" id="vvy:VV1960"/>
<organism evidence="6 7">
    <name type="scientific">Vibrio vulnificus (strain YJ016)</name>
    <dbReference type="NCBI Taxonomy" id="196600"/>
    <lineage>
        <taxon>Bacteria</taxon>
        <taxon>Pseudomonadati</taxon>
        <taxon>Pseudomonadota</taxon>
        <taxon>Gammaproteobacteria</taxon>
        <taxon>Vibrionales</taxon>
        <taxon>Vibrionaceae</taxon>
        <taxon>Vibrio</taxon>
    </lineage>
</organism>
<dbReference type="EMBL" id="BA000037">
    <property type="protein sequence ID" value="BAC94724.1"/>
    <property type="molecule type" value="Genomic_DNA"/>
</dbReference>
<keyword evidence="4" id="KW-1133">Transmembrane helix</keyword>
<dbReference type="STRING" id="672.VV93_v1c17200"/>
<dbReference type="PANTHER" id="PTHR46430">
    <property type="entry name" value="PROTEIN SKT5-RELATED"/>
    <property type="match status" value="1"/>
</dbReference>
<dbReference type="Proteomes" id="UP000002675">
    <property type="component" value="Chromosome I"/>
</dbReference>
<dbReference type="SMART" id="SM00671">
    <property type="entry name" value="SEL1"/>
    <property type="match status" value="3"/>
</dbReference>
<dbReference type="eggNOG" id="COG2214">
    <property type="taxonomic scope" value="Bacteria"/>
</dbReference>
<proteinExistence type="predicted"/>
<gene>
    <name evidence="6" type="ordered locus">VV1960</name>
</gene>
<accession>Q7MK50</accession>
<dbReference type="PANTHER" id="PTHR46430:SF3">
    <property type="entry name" value="ACTIVATOR OF C KINASE PROTEIN 1"/>
    <property type="match status" value="1"/>
</dbReference>
<protein>
    <recommendedName>
        <fullName evidence="8">J domain-containing protein</fullName>
    </recommendedName>
</protein>
<feature type="chain" id="PRO_5004289922" description="J domain-containing protein" evidence="5">
    <location>
        <begin position="23"/>
        <end position="334"/>
    </location>
</feature>
<evidence type="ECO:0000256" key="5">
    <source>
        <dbReference type="SAM" id="SignalP"/>
    </source>
</evidence>
<name>Q7MK50_VIBVY</name>
<keyword evidence="4" id="KW-0472">Membrane</keyword>
<feature type="signal peptide" evidence="5">
    <location>
        <begin position="1"/>
        <end position="22"/>
    </location>
</feature>
<dbReference type="CDD" id="cd06257">
    <property type="entry name" value="DnaJ"/>
    <property type="match status" value="1"/>
</dbReference>
<evidence type="ECO:0000256" key="2">
    <source>
        <dbReference type="ARBA" id="ARBA00023186"/>
    </source>
</evidence>
<dbReference type="Gene3D" id="1.10.287.110">
    <property type="entry name" value="DnaJ domain"/>
    <property type="match status" value="1"/>
</dbReference>
<dbReference type="HOGENOM" id="CLU_053701_0_0_6"/>
<feature type="transmembrane region" description="Helical" evidence="4">
    <location>
        <begin position="203"/>
        <end position="220"/>
    </location>
</feature>